<accession>A0A0A9YCX6</accession>
<dbReference type="EMBL" id="GBHO01014646">
    <property type="protein sequence ID" value="JAG28958.1"/>
    <property type="molecule type" value="Transcribed_RNA"/>
</dbReference>
<sequence length="182" mass="20762">MPSGDSATDAALLKLHHEFREHVCSAEHRDAVVGRFATTSPTKQPPVHHDTLWIQYLQFCHRIRTVVHTSVTDTLPHGIPYWMSVLSTQYRLLGPNTFRALLRLHQFTNNRLTEYSDLLRLSVQLQVELRQMHSSLCADPVANQLGTYTHSYVLSPSHVRALTHEYKISASRKTVIIAKVKT</sequence>
<dbReference type="AlphaFoldDB" id="A0A0A9YCX6"/>
<reference evidence="1" key="2">
    <citation type="submission" date="2014-07" db="EMBL/GenBank/DDBJ databases">
        <authorList>
            <person name="Hull J."/>
        </authorList>
    </citation>
    <scope>NUCLEOTIDE SEQUENCE</scope>
</reference>
<organism evidence="1">
    <name type="scientific">Lygus hesperus</name>
    <name type="common">Western plant bug</name>
    <dbReference type="NCBI Taxonomy" id="30085"/>
    <lineage>
        <taxon>Eukaryota</taxon>
        <taxon>Metazoa</taxon>
        <taxon>Ecdysozoa</taxon>
        <taxon>Arthropoda</taxon>
        <taxon>Hexapoda</taxon>
        <taxon>Insecta</taxon>
        <taxon>Pterygota</taxon>
        <taxon>Neoptera</taxon>
        <taxon>Paraneoptera</taxon>
        <taxon>Hemiptera</taxon>
        <taxon>Heteroptera</taxon>
        <taxon>Panheteroptera</taxon>
        <taxon>Cimicomorpha</taxon>
        <taxon>Miridae</taxon>
        <taxon>Mirini</taxon>
        <taxon>Lygus</taxon>
    </lineage>
</organism>
<gene>
    <name evidence="1" type="primary">DPB4</name>
    <name evidence="1" type="ORF">CM83_8884</name>
</gene>
<reference evidence="1" key="1">
    <citation type="journal article" date="2014" name="PLoS ONE">
        <title>Transcriptome-Based Identification of ABC Transporters in the Western Tarnished Plant Bug Lygus hesperus.</title>
        <authorList>
            <person name="Hull J.J."/>
            <person name="Chaney K."/>
            <person name="Geib S.M."/>
            <person name="Fabrick J.A."/>
            <person name="Brent C.S."/>
            <person name="Walsh D."/>
            <person name="Lavine L.C."/>
        </authorList>
    </citation>
    <scope>NUCLEOTIDE SEQUENCE</scope>
</reference>
<proteinExistence type="predicted"/>
<protein>
    <submittedName>
        <fullName evidence="1">DNA polymerase epsilon subunit D</fullName>
    </submittedName>
</protein>
<feature type="non-terminal residue" evidence="1">
    <location>
        <position position="182"/>
    </location>
</feature>
<name>A0A0A9YCX6_LYGHE</name>
<evidence type="ECO:0000313" key="1">
    <source>
        <dbReference type="EMBL" id="JAG28958.1"/>
    </source>
</evidence>